<gene>
    <name evidence="4" type="ORF">DYE49_04865</name>
    <name evidence="3" type="ORF">HNP77_000838</name>
</gene>
<organism evidence="3 5">
    <name type="scientific">Treponema rectale</name>
    <dbReference type="NCBI Taxonomy" id="744512"/>
    <lineage>
        <taxon>Bacteria</taxon>
        <taxon>Pseudomonadati</taxon>
        <taxon>Spirochaetota</taxon>
        <taxon>Spirochaetia</taxon>
        <taxon>Spirochaetales</taxon>
        <taxon>Treponemataceae</taxon>
        <taxon>Treponema</taxon>
    </lineage>
</organism>
<dbReference type="KEGG" id="trc:DYE49_04865"/>
<dbReference type="PANTHER" id="PTHR47618">
    <property type="entry name" value="BIFUNCTIONAL OLIGORIBONUCLEASE AND PAP PHOSPHATASE NRNA"/>
    <property type="match status" value="1"/>
</dbReference>
<evidence type="ECO:0000259" key="2">
    <source>
        <dbReference type="Pfam" id="PF02272"/>
    </source>
</evidence>
<dbReference type="Gene3D" id="3.10.310.30">
    <property type="match status" value="1"/>
</dbReference>
<dbReference type="SUPFAM" id="SSF64182">
    <property type="entry name" value="DHH phosphoesterases"/>
    <property type="match status" value="1"/>
</dbReference>
<keyword evidence="5" id="KW-1185">Reference proteome</keyword>
<dbReference type="EC" id="3.1.13.3" evidence="3"/>
<name>A0A840SCC5_9SPIR</name>
<dbReference type="GO" id="GO:0003676">
    <property type="term" value="F:nucleic acid binding"/>
    <property type="evidence" value="ECO:0007669"/>
    <property type="project" value="InterPro"/>
</dbReference>
<keyword evidence="3" id="KW-0378">Hydrolase</keyword>
<evidence type="ECO:0000313" key="4">
    <source>
        <dbReference type="EMBL" id="QOS39820.1"/>
    </source>
</evidence>
<protein>
    <submittedName>
        <fullName evidence="4">Bifunctional oligoribonuclease/PAP phosphatase NrnA</fullName>
    </submittedName>
    <submittedName>
        <fullName evidence="3">Phosphoesterase RecJ-like protein</fullName>
        <ecNumber evidence="3">3.1.13.3</ecNumber>
        <ecNumber evidence="3">3.1.3.7</ecNumber>
    </submittedName>
</protein>
<proteinExistence type="predicted"/>
<dbReference type="GO" id="GO:0008441">
    <property type="term" value="F:3'(2'),5'-bisphosphate nucleotidase activity"/>
    <property type="evidence" value="ECO:0007669"/>
    <property type="project" value="UniProtKB-EC"/>
</dbReference>
<dbReference type="InterPro" id="IPR003156">
    <property type="entry name" value="DHHA1_dom"/>
</dbReference>
<dbReference type="Pfam" id="PF01368">
    <property type="entry name" value="DHH"/>
    <property type="match status" value="1"/>
</dbReference>
<evidence type="ECO:0000313" key="3">
    <source>
        <dbReference type="EMBL" id="MBB5218494.1"/>
    </source>
</evidence>
<dbReference type="RefSeq" id="WP_184651912.1">
    <property type="nucleotide sequence ID" value="NZ_JACHFR010000001.1"/>
</dbReference>
<reference evidence="3 5" key="2">
    <citation type="submission" date="2020-08" db="EMBL/GenBank/DDBJ databases">
        <title>Genomic Encyclopedia of Type Strains, Phase IV (KMG-IV): sequencing the most valuable type-strain genomes for metagenomic binning, comparative biology and taxonomic classification.</title>
        <authorList>
            <person name="Goeker M."/>
        </authorList>
    </citation>
    <scope>NUCLEOTIDE SEQUENCE [LARGE SCALE GENOMIC DNA]</scope>
    <source>
        <strain evidence="3 5">DSM 103679</strain>
    </source>
</reference>
<dbReference type="Proteomes" id="UP000578697">
    <property type="component" value="Unassembled WGS sequence"/>
</dbReference>
<evidence type="ECO:0000259" key="1">
    <source>
        <dbReference type="Pfam" id="PF01368"/>
    </source>
</evidence>
<dbReference type="EC" id="3.1.3.7" evidence="3"/>
<dbReference type="EMBL" id="CP031517">
    <property type="protein sequence ID" value="QOS39820.1"/>
    <property type="molecule type" value="Genomic_DNA"/>
</dbReference>
<dbReference type="Proteomes" id="UP000593591">
    <property type="component" value="Chromosome"/>
</dbReference>
<feature type="domain" description="DDH" evidence="1">
    <location>
        <begin position="22"/>
        <end position="162"/>
    </location>
</feature>
<dbReference type="InterPro" id="IPR001667">
    <property type="entry name" value="DDH_dom"/>
</dbReference>
<evidence type="ECO:0000313" key="5">
    <source>
        <dbReference type="Proteomes" id="UP000578697"/>
    </source>
</evidence>
<evidence type="ECO:0000313" key="6">
    <source>
        <dbReference type="Proteomes" id="UP000593591"/>
    </source>
</evidence>
<sequence>MKIVSPEQIKNFKSFMENHESFIIAGHKEPDGDCISSCIGLSYIADYFKKPYIMINAGPFKRSEIKKYSSMFTDTLPFMNKQERDSCGLIITDCSEIQRLGEIDGDLKGFDTFIIDHHKTADVQGDNTIIDPSSPAACLIVQQLVEAITGQLTKEQAETIFFGMATDTGYFRFLTEDSREVFLQTSRLVDAGANPRIIYQDMTGGKPWSTRKLLGIMLDRAERHAEGKLVVTYETMEDTRRYGSEGRDSDALYSLMLAVEGVEAVAFVRQDTEHTCTLGLRSKDSCDVSLIAAKFGGGGHKNASGASTEGRIETLLPLLIKEFMKVL</sequence>
<dbReference type="Gene3D" id="3.90.1640.10">
    <property type="entry name" value="inorganic pyrophosphatase (n-terminal core)"/>
    <property type="match status" value="1"/>
</dbReference>
<dbReference type="EMBL" id="JACHFR010000001">
    <property type="protein sequence ID" value="MBB5218494.1"/>
    <property type="molecule type" value="Genomic_DNA"/>
</dbReference>
<reference evidence="4 6" key="1">
    <citation type="submission" date="2018-08" db="EMBL/GenBank/DDBJ databases">
        <title>The first complete genome of Treponema rectale (CHPAT), a commensal spirochete of the bovine rectum.</title>
        <authorList>
            <person name="Staton G.J."/>
            <person name="Clegg S.R."/>
            <person name="Carter S.D."/>
            <person name="Radford A.D."/>
            <person name="Darby A."/>
            <person name="Hall N."/>
            <person name="Birtles R.J."/>
            <person name="Evans N.J."/>
        </authorList>
    </citation>
    <scope>NUCLEOTIDE SEQUENCE [LARGE SCALE GENOMIC DNA]</scope>
    <source>
        <strain evidence="4 6">CHPA</strain>
    </source>
</reference>
<dbReference type="AlphaFoldDB" id="A0A840SCC5"/>
<accession>A0A840SCC5</accession>
<dbReference type="Pfam" id="PF02272">
    <property type="entry name" value="DHHA1"/>
    <property type="match status" value="1"/>
</dbReference>
<dbReference type="InterPro" id="IPR038763">
    <property type="entry name" value="DHH_sf"/>
</dbReference>
<dbReference type="InterPro" id="IPR051319">
    <property type="entry name" value="Oligoribo/pAp-PDE_c-di-AMP_PDE"/>
</dbReference>
<dbReference type="PANTHER" id="PTHR47618:SF1">
    <property type="entry name" value="BIFUNCTIONAL OLIGORIBONUCLEASE AND PAP PHOSPHATASE NRNA"/>
    <property type="match status" value="1"/>
</dbReference>
<feature type="domain" description="DHHA1" evidence="2">
    <location>
        <begin position="242"/>
        <end position="320"/>
    </location>
</feature>